<evidence type="ECO:0000313" key="14">
    <source>
        <dbReference type="EMBL" id="MBV7274429.1"/>
    </source>
</evidence>
<dbReference type="InterPro" id="IPR005467">
    <property type="entry name" value="His_kinase_dom"/>
</dbReference>
<proteinExistence type="predicted"/>
<dbReference type="SMART" id="SM00138">
    <property type="entry name" value="MeTrc"/>
    <property type="match status" value="1"/>
</dbReference>
<reference evidence="14" key="1">
    <citation type="submission" date="2020-12" db="EMBL/GenBank/DDBJ databases">
        <title>Clostridium thailandense sp. nov., a novel acetogenic bacterium isolated from peat land soil in Thailand.</title>
        <authorList>
            <person name="Chaikitkaew S."/>
            <person name="Birkeland N.K."/>
        </authorList>
    </citation>
    <scope>NUCLEOTIDE SEQUENCE</scope>
    <source>
        <strain evidence="14">PL3</strain>
    </source>
</reference>
<dbReference type="Pfam" id="PF01339">
    <property type="entry name" value="CheB_methylest"/>
    <property type="match status" value="1"/>
</dbReference>
<dbReference type="PANTHER" id="PTHR24422">
    <property type="entry name" value="CHEMOTAXIS PROTEIN METHYLTRANSFERASE"/>
    <property type="match status" value="1"/>
</dbReference>
<dbReference type="GO" id="GO:0005524">
    <property type="term" value="F:ATP binding"/>
    <property type="evidence" value="ECO:0007669"/>
    <property type="project" value="UniProtKB-KW"/>
</dbReference>
<keyword evidence="9" id="KW-0145">Chemotaxis</keyword>
<dbReference type="Pfam" id="PF00512">
    <property type="entry name" value="HisKA"/>
    <property type="match status" value="1"/>
</dbReference>
<dbReference type="GO" id="GO:0008984">
    <property type="term" value="F:protein-glutamate methylesterase activity"/>
    <property type="evidence" value="ECO:0007669"/>
    <property type="project" value="InterPro"/>
</dbReference>
<feature type="domain" description="Histidine kinase" evidence="11">
    <location>
        <begin position="1004"/>
        <end position="1227"/>
    </location>
</feature>
<dbReference type="InterPro" id="IPR000014">
    <property type="entry name" value="PAS"/>
</dbReference>
<evidence type="ECO:0000256" key="1">
    <source>
        <dbReference type="ARBA" id="ARBA00000085"/>
    </source>
</evidence>
<keyword evidence="5" id="KW-0547">Nucleotide-binding</keyword>
<keyword evidence="6" id="KW-0418">Kinase</keyword>
<evidence type="ECO:0000259" key="13">
    <source>
        <dbReference type="PROSITE" id="PS50123"/>
    </source>
</evidence>
<dbReference type="CDD" id="cd00082">
    <property type="entry name" value="HisKA"/>
    <property type="match status" value="1"/>
</dbReference>
<comment type="caution">
    <text evidence="14">The sequence shown here is derived from an EMBL/GenBank/DDBJ whole genome shotgun (WGS) entry which is preliminary data.</text>
</comment>
<keyword evidence="7" id="KW-0067">ATP-binding</keyword>
<dbReference type="GO" id="GO:0005737">
    <property type="term" value="C:cytoplasm"/>
    <property type="evidence" value="ECO:0007669"/>
    <property type="project" value="InterPro"/>
</dbReference>
<evidence type="ECO:0000256" key="7">
    <source>
        <dbReference type="ARBA" id="ARBA00022840"/>
    </source>
</evidence>
<organism evidence="14 15">
    <name type="scientific">Clostridium thailandense</name>
    <dbReference type="NCBI Taxonomy" id="2794346"/>
    <lineage>
        <taxon>Bacteria</taxon>
        <taxon>Bacillati</taxon>
        <taxon>Bacillota</taxon>
        <taxon>Clostridia</taxon>
        <taxon>Eubacteriales</taxon>
        <taxon>Clostridiaceae</taxon>
        <taxon>Clostridium</taxon>
    </lineage>
</organism>
<dbReference type="InterPro" id="IPR050903">
    <property type="entry name" value="Bact_Chemotaxis_MeTrfase"/>
</dbReference>
<dbReference type="RefSeq" id="WP_218321496.1">
    <property type="nucleotide sequence ID" value="NZ_JAEEGC010000081.1"/>
</dbReference>
<keyword evidence="4" id="KW-0808">Transferase</keyword>
<dbReference type="InterPro" id="IPR022641">
    <property type="entry name" value="CheR_N"/>
</dbReference>
<dbReference type="AlphaFoldDB" id="A0A949X3E6"/>
<comment type="catalytic activity">
    <reaction evidence="1">
        <text>ATP + protein L-histidine = ADP + protein N-phospho-L-histidine.</text>
        <dbReference type="EC" id="2.7.13.3"/>
    </reaction>
</comment>
<dbReference type="InterPro" id="IPR000673">
    <property type="entry name" value="Sig_transdc_resp-reg_Me-estase"/>
</dbReference>
<keyword evidence="15" id="KW-1185">Reference proteome</keyword>
<evidence type="ECO:0000256" key="2">
    <source>
        <dbReference type="ARBA" id="ARBA00012438"/>
    </source>
</evidence>
<dbReference type="CDD" id="cd16922">
    <property type="entry name" value="HATPase_EvgS-ArcB-TorS-like"/>
    <property type="match status" value="1"/>
</dbReference>
<dbReference type="GO" id="GO:0000156">
    <property type="term" value="F:phosphorelay response regulator activity"/>
    <property type="evidence" value="ECO:0007669"/>
    <property type="project" value="InterPro"/>
</dbReference>
<gene>
    <name evidence="14" type="ORF">I6U48_16150</name>
</gene>
<protein>
    <recommendedName>
        <fullName evidence="2">histidine kinase</fullName>
        <ecNumber evidence="2">2.7.13.3</ecNumber>
    </recommendedName>
</protein>
<keyword evidence="9" id="KW-0378">Hydrolase</keyword>
<evidence type="ECO:0000256" key="10">
    <source>
        <dbReference type="SAM" id="Coils"/>
    </source>
</evidence>
<evidence type="ECO:0000256" key="8">
    <source>
        <dbReference type="ARBA" id="ARBA00023012"/>
    </source>
</evidence>
<keyword evidence="8" id="KW-0902">Two-component regulatory system</keyword>
<dbReference type="NCBIfam" id="TIGR00229">
    <property type="entry name" value="sensory_box"/>
    <property type="match status" value="1"/>
</dbReference>
<evidence type="ECO:0000256" key="9">
    <source>
        <dbReference type="PROSITE-ProRule" id="PRU00050"/>
    </source>
</evidence>
<dbReference type="EMBL" id="JAEEGC010000081">
    <property type="protein sequence ID" value="MBV7274429.1"/>
    <property type="molecule type" value="Genomic_DNA"/>
</dbReference>
<evidence type="ECO:0000259" key="12">
    <source>
        <dbReference type="PROSITE" id="PS50122"/>
    </source>
</evidence>
<dbReference type="Pfam" id="PF13596">
    <property type="entry name" value="PAS_10"/>
    <property type="match status" value="1"/>
</dbReference>
<dbReference type="InterPro" id="IPR022642">
    <property type="entry name" value="CheR_C"/>
</dbReference>
<name>A0A949X3E6_9CLOT</name>
<dbReference type="InterPro" id="IPR000780">
    <property type="entry name" value="CheR_MeTrfase"/>
</dbReference>
<dbReference type="GO" id="GO:0006935">
    <property type="term" value="P:chemotaxis"/>
    <property type="evidence" value="ECO:0007669"/>
    <property type="project" value="UniProtKB-UniRule"/>
</dbReference>
<dbReference type="Pfam" id="PF01739">
    <property type="entry name" value="CheR"/>
    <property type="match status" value="1"/>
</dbReference>
<dbReference type="Pfam" id="PF02518">
    <property type="entry name" value="HATPase_c"/>
    <property type="match status" value="1"/>
</dbReference>
<feature type="active site" evidence="9">
    <location>
        <position position="66"/>
    </location>
</feature>
<evidence type="ECO:0000259" key="11">
    <source>
        <dbReference type="PROSITE" id="PS50109"/>
    </source>
</evidence>
<dbReference type="FunFam" id="3.30.565.10:FF:000037">
    <property type="entry name" value="Hybrid sensor histidine kinase/response regulator"/>
    <property type="match status" value="1"/>
</dbReference>
<evidence type="ECO:0000256" key="3">
    <source>
        <dbReference type="ARBA" id="ARBA00022553"/>
    </source>
</evidence>
<dbReference type="SMART" id="SM00387">
    <property type="entry name" value="HATPase_c"/>
    <property type="match status" value="1"/>
</dbReference>
<keyword evidence="3" id="KW-0597">Phosphoprotein</keyword>
<accession>A0A949X3E6</accession>
<feature type="active site" evidence="9">
    <location>
        <position position="158"/>
    </location>
</feature>
<dbReference type="Pfam" id="PF13426">
    <property type="entry name" value="PAS_9"/>
    <property type="match status" value="1"/>
</dbReference>
<feature type="active site" evidence="9">
    <location>
        <position position="39"/>
    </location>
</feature>
<dbReference type="GO" id="GO:0000155">
    <property type="term" value="F:phosphorelay sensor kinase activity"/>
    <property type="evidence" value="ECO:0007669"/>
    <property type="project" value="InterPro"/>
</dbReference>
<dbReference type="InterPro" id="IPR003594">
    <property type="entry name" value="HATPase_dom"/>
</dbReference>
<dbReference type="InterPro" id="IPR003661">
    <property type="entry name" value="HisK_dim/P_dom"/>
</dbReference>
<sequence>MDNENFVIGNEIMDFGTGINESESSEKASDFFIVGMGASAGGLEALEHFFTCMPSASNMAFVVIQHLSPDYKSLMPEILSRNTQMKVFQIQDGMKVLPGCIYLNPPKFSVTISQKRFCLKEQETSHRINLTINTFFESLAEDMGEKAIGIILSGTGSDGTRGCGVIKEAGGIVMSQDEKSAKFNGMPRSVIATNICDYILSPTKMPEKLLQYVGQSSLIVINQNDEQEGDEGTETLSQIYNIINKQHSIDFSLYKQSTVLRCLERRIRICQTSTLEEYLSYLKDNLEEIDSLYNSLLIGVTRFFRDKEAFEVIKNSVIPKIVDSNKDNTVIRVWVAGCCTGEEAYSLAILFKEHMDLVKKNISLKIFATDIDIRSIEYASVGAYPESISEDVSLERLNRYFIKKRDTYQVSKYIREMVVFSSHNIINNPPFYKIDLLTCRNLLIYFQPKLQTRILSTFQFALKAQGYMFLGISETTGELKSYFSTVDSKYKIYKRKDMKKRPLVDDFSIITTGIKLAKQKSKYNDHTRKIRSNWEMEDIYESLVEECLPPSVLVDENGELVQVCGDCDKYLKIPRGKVYYDIQKMVPKELSTALGTAIGKVKKEKVKVTYTNIKIKLGEEQISINLIVKPLFTKKSGNLIFVVFEEIKSDEMKDNYVEKFDTISKLNERITDLEQELQYTKENLQTSLEELETSSEELQSANEELLVSNEEMHSTNEELQSVNEELIVVNTQYQYKIQELADLNNDMMNFLNSTSIGTLFLDSNLCVRKFTPAITREINLIEMDIGRPISHIAHNLKNEDLVKQAREVMDSLVPIEKEVQGLNNRWYLLKYSPYRTNENFIKGVVISLVDITALKEAEENQRRSMEHYEKLVRLSPFAIMIISHGKILFSNAAGLNLLQEKNIDNLIGKPINMYLNINEQLQMDKENIAALLEKKVIRWDGSEIYVEVNSMPFSMENEDAELIILRDITYQKIENELRLENKNKKALLDEANILDKLKNDFFSNLSHELRTPLNVIMSTLQLIDSKIKDTTEYNKSINLKEHMNVMKQNCYRQLRLVNNMIDITKIDAGFYEIKYQNHNIVNIVEDITLSVNNYVVNRGLELVFDTDVEEKIIACNPDSIERIMLNLLSNAIKFTDAGGNINVNISDKGETIIISVKDSGIGIPKDKQDIIFDRFRQVDKSLTRNNEGSGIGLSLVKSLVEMHGGKISALSEYGNGTEFIIELPVKTILEENIKENHELQQQSNVEKIHLEFSDIYNL</sequence>
<dbReference type="PROSITE" id="PS50122">
    <property type="entry name" value="CHEB"/>
    <property type="match status" value="1"/>
</dbReference>
<evidence type="ECO:0000256" key="4">
    <source>
        <dbReference type="ARBA" id="ARBA00022679"/>
    </source>
</evidence>
<evidence type="ECO:0000256" key="5">
    <source>
        <dbReference type="ARBA" id="ARBA00022741"/>
    </source>
</evidence>
<dbReference type="PROSITE" id="PS50123">
    <property type="entry name" value="CHER"/>
    <property type="match status" value="1"/>
</dbReference>
<dbReference type="SMART" id="SM00091">
    <property type="entry name" value="PAS"/>
    <property type="match status" value="1"/>
</dbReference>
<dbReference type="SMART" id="SM00388">
    <property type="entry name" value="HisKA"/>
    <property type="match status" value="1"/>
</dbReference>
<dbReference type="CDD" id="cd16434">
    <property type="entry name" value="CheB-CheR_fusion"/>
    <property type="match status" value="1"/>
</dbReference>
<dbReference type="PROSITE" id="PS50109">
    <property type="entry name" value="HIS_KIN"/>
    <property type="match status" value="1"/>
</dbReference>
<feature type="domain" description="CheB-type methylesterase" evidence="12">
    <location>
        <begin position="27"/>
        <end position="216"/>
    </location>
</feature>
<feature type="coiled-coil region" evidence="10">
    <location>
        <begin position="656"/>
        <end position="725"/>
    </location>
</feature>
<feature type="domain" description="CheR-type methyltransferase" evidence="13">
    <location>
        <begin position="236"/>
        <end position="496"/>
    </location>
</feature>
<evidence type="ECO:0000313" key="15">
    <source>
        <dbReference type="Proteomes" id="UP000694308"/>
    </source>
</evidence>
<dbReference type="Pfam" id="PF03705">
    <property type="entry name" value="CheR_N"/>
    <property type="match status" value="1"/>
</dbReference>
<keyword evidence="10" id="KW-0175">Coiled coil</keyword>
<dbReference type="PANTHER" id="PTHR24422:SF27">
    <property type="entry name" value="PROTEIN-GLUTAMATE O-METHYLTRANSFERASE"/>
    <property type="match status" value="1"/>
</dbReference>
<dbReference type="GO" id="GO:0008757">
    <property type="term" value="F:S-adenosylmethionine-dependent methyltransferase activity"/>
    <property type="evidence" value="ECO:0007669"/>
    <property type="project" value="InterPro"/>
</dbReference>
<dbReference type="Proteomes" id="UP000694308">
    <property type="component" value="Unassembled WGS sequence"/>
</dbReference>
<evidence type="ECO:0000256" key="6">
    <source>
        <dbReference type="ARBA" id="ARBA00022777"/>
    </source>
</evidence>
<dbReference type="EC" id="2.7.13.3" evidence="2"/>